<sequence length="491" mass="55617">MAAQTQTSLAAAVQDLALEDSRALSEEEQFAIAKEENDELHRDPRLRGYYLQALPTSHPSYNVGAEGSFVATHAVLNTVELLERVLVNLDFPTSWCVKRSTGGLRHSIKGFPRIRYMTRPLDGEFLCWGKSYGPSRCSKGHTLGIRIKPSKAGDELTRQSFLDMYLSDCADPLYVTITRDVPPGWHQTLEAYDATAGDWTRIIFRPSKAICCGLSEYDGVFEMMPSTLTLEEHAQLIGRVALCASYVRIREEDEEGNWGGYDEETRSNHGWEHDTDDIERRDVEMQRSIRLLEKHADARHLCNACLGYVLHPENLCWNNNTRHDSSGVSWAIWQAELQQYGSDIIRDSLQLEAYRNQALPVTHPAHILDVVKNVTAVKVFSNQGLSEQILSHLNLFDLLRCSAVCKPWRYLIFSGSPKLREAAWLDIKPLGPGQMSFGKFYRAPNALSTWYQAALSTRPEVSARLNYYLLSYENLEDDSQMSDGRNPDTSF</sequence>
<protein>
    <submittedName>
        <fullName evidence="2">F-box domain-containing protein</fullName>
    </submittedName>
</protein>
<dbReference type="Proteomes" id="UP001056384">
    <property type="component" value="Chromosome 10"/>
</dbReference>
<dbReference type="CDD" id="cd09917">
    <property type="entry name" value="F-box_SF"/>
    <property type="match status" value="1"/>
</dbReference>
<dbReference type="SUPFAM" id="SSF81383">
    <property type="entry name" value="F-box domain"/>
    <property type="match status" value="1"/>
</dbReference>
<accession>A0A9Q9EPX5</accession>
<evidence type="ECO:0000313" key="2">
    <source>
        <dbReference type="EMBL" id="USW58187.1"/>
    </source>
</evidence>
<gene>
    <name evidence="2" type="ORF">Slin15195_G115060</name>
</gene>
<dbReference type="Pfam" id="PF12937">
    <property type="entry name" value="F-box-like"/>
    <property type="match status" value="1"/>
</dbReference>
<organism evidence="2 3">
    <name type="scientific">Septoria linicola</name>
    <dbReference type="NCBI Taxonomy" id="215465"/>
    <lineage>
        <taxon>Eukaryota</taxon>
        <taxon>Fungi</taxon>
        <taxon>Dikarya</taxon>
        <taxon>Ascomycota</taxon>
        <taxon>Pezizomycotina</taxon>
        <taxon>Dothideomycetes</taxon>
        <taxon>Dothideomycetidae</taxon>
        <taxon>Mycosphaerellales</taxon>
        <taxon>Mycosphaerellaceae</taxon>
        <taxon>Septoria</taxon>
    </lineage>
</organism>
<keyword evidence="3" id="KW-1185">Reference proteome</keyword>
<dbReference type="Gene3D" id="1.20.1280.50">
    <property type="match status" value="1"/>
</dbReference>
<evidence type="ECO:0000259" key="1">
    <source>
        <dbReference type="SMART" id="SM00256"/>
    </source>
</evidence>
<evidence type="ECO:0000313" key="3">
    <source>
        <dbReference type="Proteomes" id="UP001056384"/>
    </source>
</evidence>
<feature type="domain" description="F-box" evidence="1">
    <location>
        <begin position="385"/>
        <end position="421"/>
    </location>
</feature>
<dbReference type="InterPro" id="IPR036047">
    <property type="entry name" value="F-box-like_dom_sf"/>
</dbReference>
<name>A0A9Q9EPX5_9PEZI</name>
<dbReference type="EMBL" id="CP099427">
    <property type="protein sequence ID" value="USW58187.1"/>
    <property type="molecule type" value="Genomic_DNA"/>
</dbReference>
<dbReference type="SMART" id="SM00256">
    <property type="entry name" value="FBOX"/>
    <property type="match status" value="1"/>
</dbReference>
<proteinExistence type="predicted"/>
<dbReference type="InterPro" id="IPR001810">
    <property type="entry name" value="F-box_dom"/>
</dbReference>
<reference evidence="2" key="1">
    <citation type="submission" date="2022-06" db="EMBL/GenBank/DDBJ databases">
        <title>Complete genome sequences of two strains of the flax pathogen Septoria linicola.</title>
        <authorList>
            <person name="Lapalu N."/>
            <person name="Simon A."/>
            <person name="Demenou B."/>
            <person name="Paumier D."/>
            <person name="Guillot M.-P."/>
            <person name="Gout L."/>
            <person name="Valade R."/>
        </authorList>
    </citation>
    <scope>NUCLEOTIDE SEQUENCE</scope>
    <source>
        <strain evidence="2">SE15195</strain>
    </source>
</reference>
<dbReference type="AlphaFoldDB" id="A0A9Q9EPX5"/>